<proteinExistence type="inferred from homology"/>
<reference evidence="5 6" key="2">
    <citation type="submission" date="2019-07" db="EMBL/GenBank/DDBJ databases">
        <authorList>
            <person name="Huang Y."/>
        </authorList>
    </citation>
    <scope>NUCLEOTIDE SEQUENCE [LARGE SCALE GENOMIC DNA]</scope>
    <source>
        <strain evidence="5 6">HY188</strain>
    </source>
</reference>
<dbReference type="AlphaFoldDB" id="A0A516X095"/>
<organism evidence="5 6">
    <name type="scientific">Tomitella fengzijianii</name>
    <dbReference type="NCBI Taxonomy" id="2597660"/>
    <lineage>
        <taxon>Bacteria</taxon>
        <taxon>Bacillati</taxon>
        <taxon>Actinomycetota</taxon>
        <taxon>Actinomycetes</taxon>
        <taxon>Mycobacteriales</taxon>
        <taxon>Tomitella</taxon>
    </lineage>
</organism>
<evidence type="ECO:0000313" key="6">
    <source>
        <dbReference type="Proteomes" id="UP000317344"/>
    </source>
</evidence>
<keyword evidence="6" id="KW-1185">Reference proteome</keyword>
<feature type="domain" description="OmpR/PhoB-type" evidence="4">
    <location>
        <begin position="24"/>
        <end position="121"/>
    </location>
</feature>
<dbReference type="SMART" id="SM01043">
    <property type="entry name" value="BTAD"/>
    <property type="match status" value="1"/>
</dbReference>
<dbReference type="KEGG" id="toy:FO059_03165"/>
<dbReference type="PANTHER" id="PTHR47691">
    <property type="entry name" value="REGULATOR-RELATED"/>
    <property type="match status" value="1"/>
</dbReference>
<dbReference type="InterPro" id="IPR041664">
    <property type="entry name" value="AAA_16"/>
</dbReference>
<dbReference type="GO" id="GO:0006355">
    <property type="term" value="P:regulation of DNA-templated transcription"/>
    <property type="evidence" value="ECO:0007669"/>
    <property type="project" value="InterPro"/>
</dbReference>
<dbReference type="Pfam" id="PF03704">
    <property type="entry name" value="BTAD"/>
    <property type="match status" value="1"/>
</dbReference>
<dbReference type="InterPro" id="IPR036388">
    <property type="entry name" value="WH-like_DNA-bd_sf"/>
</dbReference>
<comment type="similarity">
    <text evidence="1">Belongs to the AfsR/DnrI/RedD regulatory family.</text>
</comment>
<sequence>MRDAVAGAGPHTIGADVVDDGIAQAEAAWAADAVVAVLGPVSVLRDGGLVPVPGRRPRTLLAALALDPGRFTSASSLIDEVWGDALPRDPMNALHTQLSRLRALLPDDVLEQGPAGYRLALARSGVDLSAAEDRIVGAEAAALRGEAAPALVLLDRIGGLMRGVPGDDLPDGPVRDALRASASRLRKRAEVVYIDGAIAAGRHADALPLLREHCESRPLDEPAHAKLMRVLAETGRGNEAVALYAKLRSRLADGLGTDPSEELSAVHLAILRGELGGVPDGGGDAPTESAAPWSIGLRAEPNALIGRDADLAAVHALLGSSRVVTIVGPGGTGKTRLANRVGTTRTEHSRVALVELVGVRSDEDVAAAVAGTLGLGDADLADRLLTDPVARRQSRAATDPRDRLRQSLTSTPTLLILDNCEQVVGACAELVADLTASCPHLTVLATSRIPLMISAEWTYPLAPLPVAQGDPGRRDPAAASPATELFAARARAVRPSVRLDDAAVARLCTALDGLPLAIELAAARVRTMSVEQINERLSDRFALLNGGDRAAPRRHRTLHAVIDWSWNLLGRREQDAMRRLCFFPGGFGIDAARHVIGHGDEGADGDGAVSVDDAITALVEQSMLEVAETDEPSGLRYHMLETVREFGLRRLESEPGEHDEVESRFCEWAAELSTRATMQIIHGGTAESMLEIEVEHENLVFVLRAGLEAGRTPVVLPVFAVLAAYWSIRGSHPEAALWGGRVQEHWSELEARDRRLGRERMAWARDEAIDTDVLYVVLLIVFGYQLVLNDRRAIARTRGRIRTLLRMRPPIGAEVGFLVRMATVTKPVQLGRMFARGVRSADPGVRAIAHSFRANTHENSGHWAEARRDAVLALDLARQRGDRWSEGMSAQMLGQLSGQAGRHSEAVDYYRLAARVLWEVHAYEESIQIRGFIAAALVGAGNPEAGRREALAARGIGEVVGASAPGGRHPDSQYRASIAAALAEAALAEGDVDRGMRRYWEAVTDGIGVHGTDQSAAVDPHMGLLIAAATCAHAEGGDASRACELARILARGVVPRLTAGLAGSRESVVDLPVTAAILLAMTVAEFVGHSAGGDAEAALFAWELALASRAHARQDYPSMRLGRWTDVARIAAGDAEVEAARRRAARLVRPALVRELVAALGRDRPALG</sequence>
<evidence type="ECO:0000256" key="2">
    <source>
        <dbReference type="ARBA" id="ARBA00023125"/>
    </source>
</evidence>
<feature type="DNA-binding region" description="OmpR/PhoB-type" evidence="3">
    <location>
        <begin position="24"/>
        <end position="121"/>
    </location>
</feature>
<dbReference type="OrthoDB" id="9812579at2"/>
<dbReference type="InterPro" id="IPR001867">
    <property type="entry name" value="OmpR/PhoB-type_DNA-bd"/>
</dbReference>
<dbReference type="SMART" id="SM00862">
    <property type="entry name" value="Trans_reg_C"/>
    <property type="match status" value="1"/>
</dbReference>
<keyword evidence="2 3" id="KW-0238">DNA-binding</keyword>
<evidence type="ECO:0000313" key="5">
    <source>
        <dbReference type="EMBL" id="QDQ96519.1"/>
    </source>
</evidence>
<protein>
    <submittedName>
        <fullName evidence="5">AAA family ATPase</fullName>
    </submittedName>
</protein>
<dbReference type="PROSITE" id="PS51755">
    <property type="entry name" value="OMPR_PHOB"/>
    <property type="match status" value="1"/>
</dbReference>
<dbReference type="Pfam" id="PF13191">
    <property type="entry name" value="AAA_16"/>
    <property type="match status" value="1"/>
</dbReference>
<evidence type="ECO:0000256" key="1">
    <source>
        <dbReference type="ARBA" id="ARBA00005820"/>
    </source>
</evidence>
<accession>A0A516X095</accession>
<dbReference type="Proteomes" id="UP000317344">
    <property type="component" value="Chromosome"/>
</dbReference>
<dbReference type="CDD" id="cd15831">
    <property type="entry name" value="BTAD"/>
    <property type="match status" value="1"/>
</dbReference>
<dbReference type="Gene3D" id="1.25.40.10">
    <property type="entry name" value="Tetratricopeptide repeat domain"/>
    <property type="match status" value="2"/>
</dbReference>
<dbReference type="InterPro" id="IPR011990">
    <property type="entry name" value="TPR-like_helical_dom_sf"/>
</dbReference>
<dbReference type="Gene3D" id="1.10.10.10">
    <property type="entry name" value="Winged helix-like DNA-binding domain superfamily/Winged helix DNA-binding domain"/>
    <property type="match status" value="1"/>
</dbReference>
<dbReference type="SUPFAM" id="SSF46894">
    <property type="entry name" value="C-terminal effector domain of the bipartite response regulators"/>
    <property type="match status" value="1"/>
</dbReference>
<dbReference type="SUPFAM" id="SSF52540">
    <property type="entry name" value="P-loop containing nucleoside triphosphate hydrolases"/>
    <property type="match status" value="1"/>
</dbReference>
<dbReference type="InterPro" id="IPR016032">
    <property type="entry name" value="Sig_transdc_resp-reg_C-effctor"/>
</dbReference>
<gene>
    <name evidence="5" type="ORF">FO059_03165</name>
</gene>
<dbReference type="Pfam" id="PF00486">
    <property type="entry name" value="Trans_reg_C"/>
    <property type="match status" value="1"/>
</dbReference>
<reference evidence="5 6" key="1">
    <citation type="submission" date="2019-07" db="EMBL/GenBank/DDBJ databases">
        <title>Tomitella cavernea sp. nov., an actinomycete isolated from soil.</title>
        <authorList>
            <person name="Cheng J."/>
        </authorList>
    </citation>
    <scope>NUCLEOTIDE SEQUENCE [LARGE SCALE GENOMIC DNA]</scope>
    <source>
        <strain evidence="5 6">HY188</strain>
    </source>
</reference>
<name>A0A516X095_9ACTN</name>
<dbReference type="PANTHER" id="PTHR47691:SF3">
    <property type="entry name" value="HTH-TYPE TRANSCRIPTIONAL REGULATOR RV0890C-RELATED"/>
    <property type="match status" value="1"/>
</dbReference>
<evidence type="ECO:0000256" key="3">
    <source>
        <dbReference type="PROSITE-ProRule" id="PRU01091"/>
    </source>
</evidence>
<dbReference type="SUPFAM" id="SSF48452">
    <property type="entry name" value="TPR-like"/>
    <property type="match status" value="2"/>
</dbReference>
<dbReference type="InterPro" id="IPR027417">
    <property type="entry name" value="P-loop_NTPase"/>
</dbReference>
<dbReference type="GO" id="GO:0003677">
    <property type="term" value="F:DNA binding"/>
    <property type="evidence" value="ECO:0007669"/>
    <property type="project" value="UniProtKB-UniRule"/>
</dbReference>
<dbReference type="GO" id="GO:0000160">
    <property type="term" value="P:phosphorelay signal transduction system"/>
    <property type="evidence" value="ECO:0007669"/>
    <property type="project" value="InterPro"/>
</dbReference>
<dbReference type="EMBL" id="CP041765">
    <property type="protein sequence ID" value="QDQ96519.1"/>
    <property type="molecule type" value="Genomic_DNA"/>
</dbReference>
<dbReference type="PRINTS" id="PR00364">
    <property type="entry name" value="DISEASERSIST"/>
</dbReference>
<dbReference type="Gene3D" id="3.40.50.300">
    <property type="entry name" value="P-loop containing nucleotide triphosphate hydrolases"/>
    <property type="match status" value="1"/>
</dbReference>
<dbReference type="InterPro" id="IPR005158">
    <property type="entry name" value="BTAD"/>
</dbReference>
<evidence type="ECO:0000259" key="4">
    <source>
        <dbReference type="PROSITE" id="PS51755"/>
    </source>
</evidence>